<feature type="compositionally biased region" description="Low complexity" evidence="1">
    <location>
        <begin position="784"/>
        <end position="799"/>
    </location>
</feature>
<dbReference type="Proteomes" id="UP000239560">
    <property type="component" value="Unassembled WGS sequence"/>
</dbReference>
<feature type="region of interest" description="Disordered" evidence="1">
    <location>
        <begin position="177"/>
        <end position="644"/>
    </location>
</feature>
<protein>
    <submittedName>
        <fullName evidence="2">Uncharacterized protein</fullName>
    </submittedName>
</protein>
<dbReference type="OMA" id="YWDETRE"/>
<dbReference type="OrthoDB" id="2530074at2759"/>
<feature type="compositionally biased region" description="Basic and acidic residues" evidence="1">
    <location>
        <begin position="765"/>
        <end position="780"/>
    </location>
</feature>
<feature type="region of interest" description="Disordered" evidence="1">
    <location>
        <begin position="838"/>
        <end position="896"/>
    </location>
</feature>
<feature type="region of interest" description="Disordered" evidence="1">
    <location>
        <begin position="1"/>
        <end position="134"/>
    </location>
</feature>
<feature type="compositionally biased region" description="Gly residues" evidence="1">
    <location>
        <begin position="470"/>
        <end position="486"/>
    </location>
</feature>
<feature type="compositionally biased region" description="Low complexity" evidence="1">
    <location>
        <begin position="71"/>
        <end position="81"/>
    </location>
</feature>
<feature type="compositionally biased region" description="Basic residues" evidence="1">
    <location>
        <begin position="38"/>
        <end position="55"/>
    </location>
</feature>
<evidence type="ECO:0000256" key="1">
    <source>
        <dbReference type="SAM" id="MobiDB-lite"/>
    </source>
</evidence>
<feature type="compositionally biased region" description="Pro residues" evidence="1">
    <location>
        <begin position="11"/>
        <end position="25"/>
    </location>
</feature>
<feature type="compositionally biased region" description="Polar residues" evidence="1">
    <location>
        <begin position="871"/>
        <end position="896"/>
    </location>
</feature>
<evidence type="ECO:0000313" key="4">
    <source>
        <dbReference type="Proteomes" id="UP000199069"/>
    </source>
</evidence>
<feature type="compositionally biased region" description="Low complexity" evidence="1">
    <location>
        <begin position="177"/>
        <end position="194"/>
    </location>
</feature>
<feature type="compositionally biased region" description="Low complexity" evidence="1">
    <location>
        <begin position="744"/>
        <end position="764"/>
    </location>
</feature>
<feature type="compositionally biased region" description="Low complexity" evidence="1">
    <location>
        <begin position="306"/>
        <end position="315"/>
    </location>
</feature>
<feature type="compositionally biased region" description="Acidic residues" evidence="1">
    <location>
        <begin position="93"/>
        <end position="105"/>
    </location>
</feature>
<reference evidence="2 4" key="1">
    <citation type="submission" date="2015-07" db="EMBL/GenBank/DDBJ databases">
        <authorList>
            <person name="Cajimat M.N.B."/>
            <person name="Milazzo M.L."/>
            <person name="Fulhorst C.F."/>
        </authorList>
    </citation>
    <scope>NUCLEOTIDE SEQUENCE [LARGE SCALE GENOMIC DNA]</scope>
    <source>
        <strain evidence="2">Single colony</strain>
    </source>
</reference>
<evidence type="ECO:0000313" key="5">
    <source>
        <dbReference type="Proteomes" id="UP000239560"/>
    </source>
</evidence>
<proteinExistence type="predicted"/>
<dbReference type="EMBL" id="LCTV02000009">
    <property type="protein sequence ID" value="PRQ72637.1"/>
    <property type="molecule type" value="Genomic_DNA"/>
</dbReference>
<feature type="compositionally biased region" description="Low complexity" evidence="1">
    <location>
        <begin position="513"/>
        <end position="536"/>
    </location>
</feature>
<evidence type="ECO:0000313" key="2">
    <source>
        <dbReference type="EMBL" id="CTR09051.1"/>
    </source>
</evidence>
<feature type="compositionally biased region" description="Low complexity" evidence="1">
    <location>
        <begin position="323"/>
        <end position="338"/>
    </location>
</feature>
<feature type="compositionally biased region" description="Pro residues" evidence="1">
    <location>
        <begin position="699"/>
        <end position="711"/>
    </location>
</feature>
<feature type="compositionally biased region" description="Low complexity" evidence="1">
    <location>
        <begin position="268"/>
        <end position="297"/>
    </location>
</feature>
<feature type="compositionally biased region" description="Low complexity" evidence="1">
    <location>
        <begin position="26"/>
        <end position="36"/>
    </location>
</feature>
<feature type="compositionally biased region" description="Basic and acidic residues" evidence="1">
    <location>
        <begin position="577"/>
        <end position="592"/>
    </location>
</feature>
<dbReference type="EMBL" id="CWKI01000009">
    <property type="protein sequence ID" value="CTR09051.1"/>
    <property type="molecule type" value="Genomic_DNA"/>
</dbReference>
<name>A0A0K3CPD6_RHOTO</name>
<feature type="compositionally biased region" description="Basic and acidic residues" evidence="1">
    <location>
        <begin position="211"/>
        <end position="267"/>
    </location>
</feature>
<feature type="region of interest" description="Disordered" evidence="1">
    <location>
        <begin position="692"/>
        <end position="815"/>
    </location>
</feature>
<gene>
    <name evidence="2" type="primary">FGENESH: predicted gene_9.258</name>
    <name evidence="3" type="ORF">AAT19DRAFT_16561</name>
    <name evidence="2" type="ORF">BN2166_0049120</name>
</gene>
<feature type="compositionally biased region" description="Low complexity" evidence="1">
    <location>
        <begin position="712"/>
        <end position="722"/>
    </location>
</feature>
<dbReference type="STRING" id="5286.A0A0K3CPD6"/>
<evidence type="ECO:0000313" key="3">
    <source>
        <dbReference type="EMBL" id="PRQ72637.1"/>
    </source>
</evidence>
<organism evidence="2 4">
    <name type="scientific">Rhodotorula toruloides</name>
    <name type="common">Yeast</name>
    <name type="synonym">Rhodosporidium toruloides</name>
    <dbReference type="NCBI Taxonomy" id="5286"/>
    <lineage>
        <taxon>Eukaryota</taxon>
        <taxon>Fungi</taxon>
        <taxon>Dikarya</taxon>
        <taxon>Basidiomycota</taxon>
        <taxon>Pucciniomycotina</taxon>
        <taxon>Microbotryomycetes</taxon>
        <taxon>Sporidiobolales</taxon>
        <taxon>Sporidiobolaceae</taxon>
        <taxon>Rhodotorula</taxon>
    </lineage>
</organism>
<keyword evidence="4" id="KW-1185">Reference proteome</keyword>
<dbReference type="Proteomes" id="UP000199069">
    <property type="component" value="Unassembled WGS sequence"/>
</dbReference>
<feature type="compositionally biased region" description="Gly residues" evidence="1">
    <location>
        <begin position="409"/>
        <end position="423"/>
    </location>
</feature>
<sequence length="931" mass="98477">MSTSPAQARAPPQPVPADSAPPPPSASTASPAFAPPRKAGKTSPSRRRKPHRRRGARVESESEEDTPVAPAGDAGDGTASDSDSDFEPPSPDSADEDDDEDDSDAIEGAPEPKTPATASVEQLPPVDHGNRKAAVLTAQLAHPSWSDMPAPGEGGAEDLPTLDFANLSIDAVQALPSPRAATKAPAKKAVAAPEVSKEDKPQLSKKQLLLQKREAKSAALKAKDPEAWALREKERLEKEEAKKVARKERVKEKRKEKKLKEKAEKAAGVEGAAEAPIPAPTATTAPAPAPAQPAKSTRPPKPARPVVPSRPSRTAVALGLVNSTHASPSASSPTTAAPKSDHKPSQSAVPLAGASETTPIVPLATRQPAFVQRDQDGRPIPQPSFFDGPPRRRRSLGKEDPFASFWRGSGRGGAVGRGRGRGGWQRAMHARSEVPTQDEEAPQASDAQESVGMAVGSDAFASSRGRGRGRGGLSARGGMSGRGGMATGPPGAINPRYAHLPFHPRHRFPSPAPSSSAQSTAKEPVAPEATTAAPDESLFEQPGQGQDESASVKLPGKQQVSLAIKGSAAKAAEVEAAETKAREEQEQAKKLAAEQAAAEDLERRRQQGASVLYAADPTRFASPPIEPVTQPAVSLPSYEQRRPPGAALHSSMLYQVPPHLQSSAAAAQQAAYVHRQDSPVYYAPHAPQPYYSPEAFPLVPSPPVPTPPPTFLPTAPAAPSSTYFLPPRANKRVEIKAPSRDGQSPVPVKTVSSPSTDALTAAQRARIEALQREEEQRRQQYGDAASSVRAVAGSSSPVSTRAPFPPSPQQQRQHLAFSPPAFSPVSAYYPAAASPMYTSFAQQPPPPQAFDPSSHPAYADQYGFYSPPPTQQQNQQAYPVQHSFQPSMSPPGTTFYHQPHLADAGMMPPSGYYAVPNHATHYPQQHGWPMH</sequence>
<dbReference type="AlphaFoldDB" id="A0A0K3CPD6"/>
<reference evidence="3 5" key="2">
    <citation type="journal article" date="2018" name="Elife">
        <title>Functional genomics of lipid metabolism in the oleaginous yeast Rhodosporidium toruloides.</title>
        <authorList>
            <person name="Coradetti S.T."/>
            <person name="Pinel D."/>
            <person name="Geiselman G."/>
            <person name="Ito M."/>
            <person name="Mondo S."/>
            <person name="Reilly M.C."/>
            <person name="Cheng Y.F."/>
            <person name="Bauer S."/>
            <person name="Grigoriev I."/>
            <person name="Gladden J.M."/>
            <person name="Simmons B.A."/>
            <person name="Brem R."/>
            <person name="Arkin A.P."/>
            <person name="Skerker J.M."/>
        </authorList>
    </citation>
    <scope>NUCLEOTIDE SEQUENCE [LARGE SCALE GENOMIC DNA]</scope>
    <source>
        <strain evidence="3 5">NBRC 0880</strain>
    </source>
</reference>
<feature type="compositionally biased region" description="Low complexity" evidence="1">
    <location>
        <begin position="1"/>
        <end position="10"/>
    </location>
</feature>
<accession>A0A0K3CPD6</accession>